<name>A0A6J1BKX7_9ROSI</name>
<evidence type="ECO:0000259" key="5">
    <source>
        <dbReference type="Pfam" id="PF01094"/>
    </source>
</evidence>
<dbReference type="SUPFAM" id="SSF53822">
    <property type="entry name" value="Periplasmic binding protein-like I"/>
    <property type="match status" value="1"/>
</dbReference>
<dbReference type="AlphaFoldDB" id="A0A6J1BKX7"/>
<dbReference type="GO" id="GO:0016020">
    <property type="term" value="C:membrane"/>
    <property type="evidence" value="ECO:0007669"/>
    <property type="project" value="UniProtKB-SubCell"/>
</dbReference>
<dbReference type="Pfam" id="PF01094">
    <property type="entry name" value="ANF_receptor"/>
    <property type="match status" value="1"/>
</dbReference>
<feature type="domain" description="Receptor ligand binding region" evidence="5">
    <location>
        <begin position="2"/>
        <end position="287"/>
    </location>
</feature>
<dbReference type="GeneID" id="110428406"/>
<accession>A0A6J1BKX7</accession>
<evidence type="ECO:0000256" key="2">
    <source>
        <dbReference type="ARBA" id="ARBA00022692"/>
    </source>
</evidence>
<protein>
    <submittedName>
        <fullName evidence="7">Glutamate receptor 2.2-like</fullName>
    </submittedName>
</protein>
<organism evidence="6 7">
    <name type="scientific">Herrania umbratica</name>
    <dbReference type="NCBI Taxonomy" id="108875"/>
    <lineage>
        <taxon>Eukaryota</taxon>
        <taxon>Viridiplantae</taxon>
        <taxon>Streptophyta</taxon>
        <taxon>Embryophyta</taxon>
        <taxon>Tracheophyta</taxon>
        <taxon>Spermatophyta</taxon>
        <taxon>Magnoliopsida</taxon>
        <taxon>eudicotyledons</taxon>
        <taxon>Gunneridae</taxon>
        <taxon>Pentapetalae</taxon>
        <taxon>rosids</taxon>
        <taxon>malvids</taxon>
        <taxon>Malvales</taxon>
        <taxon>Malvaceae</taxon>
        <taxon>Byttnerioideae</taxon>
        <taxon>Herrania</taxon>
    </lineage>
</organism>
<dbReference type="PANTHER" id="PTHR34836">
    <property type="entry name" value="OS06G0188250 PROTEIN"/>
    <property type="match status" value="1"/>
</dbReference>
<keyword evidence="4" id="KW-0472">Membrane</keyword>
<keyword evidence="2" id="KW-0812">Transmembrane</keyword>
<evidence type="ECO:0000256" key="1">
    <source>
        <dbReference type="ARBA" id="ARBA00004370"/>
    </source>
</evidence>
<sequence>MQARFVIDVDEKAQVPIISFSATSPTLFTTQSPFFIRTALDDNTMAKAIVTLVQAYGWHEIILVYEDTEYGSGLIPYLADEFQQFDIRVSFRFSISPNSTRLRILKMLIAKQMKVTLVHMTSSLGFDLFLLVKEVGMISEGYTWIIIDGLLSLLDPIGSKGPQFNERCVRYKSYVLQSKSLEKFKRKWKSGIHSNSTKLNIFHFWAYDTVWVLAMAVEMVRHDQSSNVIEQNCSRNASQFLDIRVSKVGRMIRNRSLHTTFKSLTGDFNLIKGLLQSSAFKIINVVDSEQRVIGYWTLENGLIGQLRKLGKVTYSTSMYKLKLPIWPGNTKVKPKGWSILVNGKKLRIEVLMKPGFDAYIKVECDPYTNESIVSKFSYDVFLEALGVLTFTVPHKVIPFTIDFGQSARMYIELLSQVNLQVH</sequence>
<keyword evidence="6" id="KW-1185">Reference proteome</keyword>
<reference evidence="7" key="1">
    <citation type="submission" date="2025-08" db="UniProtKB">
        <authorList>
            <consortium name="RefSeq"/>
        </authorList>
    </citation>
    <scope>IDENTIFICATION</scope>
    <source>
        <tissue evidence="7">Leaf</tissue>
    </source>
</reference>
<dbReference type="InterPro" id="IPR001828">
    <property type="entry name" value="ANF_lig-bd_rcpt"/>
</dbReference>
<evidence type="ECO:0000313" key="6">
    <source>
        <dbReference type="Proteomes" id="UP000504621"/>
    </source>
</evidence>
<dbReference type="RefSeq" id="XP_021299930.1">
    <property type="nucleotide sequence ID" value="XM_021444255.1"/>
</dbReference>
<dbReference type="InterPro" id="IPR015683">
    <property type="entry name" value="Ionotropic_Glu_rcpt"/>
</dbReference>
<gene>
    <name evidence="7" type="primary">LOC110428406</name>
</gene>
<evidence type="ECO:0000256" key="3">
    <source>
        <dbReference type="ARBA" id="ARBA00022989"/>
    </source>
</evidence>
<dbReference type="InterPro" id="IPR028082">
    <property type="entry name" value="Peripla_BP_I"/>
</dbReference>
<evidence type="ECO:0000313" key="7">
    <source>
        <dbReference type="RefSeq" id="XP_021299930.1"/>
    </source>
</evidence>
<dbReference type="Proteomes" id="UP000504621">
    <property type="component" value="Unplaced"/>
</dbReference>
<dbReference type="PANTHER" id="PTHR34836:SF7">
    <property type="entry name" value="RECEPTOR LIGAND BINDING REGION DOMAIN-CONTAINING PROTEIN"/>
    <property type="match status" value="1"/>
</dbReference>
<proteinExistence type="predicted"/>
<evidence type="ECO:0000256" key="4">
    <source>
        <dbReference type="ARBA" id="ARBA00023136"/>
    </source>
</evidence>
<keyword evidence="3" id="KW-1133">Transmembrane helix</keyword>
<comment type="subcellular location">
    <subcellularLocation>
        <location evidence="1">Membrane</location>
    </subcellularLocation>
</comment>
<dbReference type="Gene3D" id="3.40.50.2300">
    <property type="match status" value="2"/>
</dbReference>
<dbReference type="OrthoDB" id="5984008at2759"/>